<dbReference type="EMBL" id="MFSS01000012">
    <property type="protein sequence ID" value="OGI44798.1"/>
    <property type="molecule type" value="Genomic_DNA"/>
</dbReference>
<dbReference type="InterPro" id="IPR003811">
    <property type="entry name" value="G3P_acylTferase_PlsY"/>
</dbReference>
<comment type="catalytic activity">
    <reaction evidence="10">
        <text>an acyl phosphate + sn-glycerol 3-phosphate = a 1-acyl-sn-glycero-3-phosphate + phosphate</text>
        <dbReference type="Rhea" id="RHEA:34075"/>
        <dbReference type="ChEBI" id="CHEBI:43474"/>
        <dbReference type="ChEBI" id="CHEBI:57597"/>
        <dbReference type="ChEBI" id="CHEBI:57970"/>
        <dbReference type="ChEBI" id="CHEBI:59918"/>
        <dbReference type="EC" id="2.3.1.275"/>
    </reaction>
</comment>
<evidence type="ECO:0000256" key="2">
    <source>
        <dbReference type="ARBA" id="ARBA00022516"/>
    </source>
</evidence>
<dbReference type="STRING" id="1817758.A2150_06015"/>
<feature type="transmembrane region" description="Helical" evidence="10">
    <location>
        <begin position="151"/>
        <end position="175"/>
    </location>
</feature>
<evidence type="ECO:0000313" key="12">
    <source>
        <dbReference type="Proteomes" id="UP000177925"/>
    </source>
</evidence>
<evidence type="ECO:0000256" key="7">
    <source>
        <dbReference type="ARBA" id="ARBA00023136"/>
    </source>
</evidence>
<name>A0A1F6TI83_9PROT</name>
<dbReference type="UniPathway" id="UPA00085"/>
<reference evidence="11 12" key="1">
    <citation type="journal article" date="2016" name="Nat. Commun.">
        <title>Thousands of microbial genomes shed light on interconnected biogeochemical processes in an aquifer system.</title>
        <authorList>
            <person name="Anantharaman K."/>
            <person name="Brown C.T."/>
            <person name="Hug L.A."/>
            <person name="Sharon I."/>
            <person name="Castelle C.J."/>
            <person name="Probst A.J."/>
            <person name="Thomas B.C."/>
            <person name="Singh A."/>
            <person name="Wilkins M.J."/>
            <person name="Karaoz U."/>
            <person name="Brodie E.L."/>
            <person name="Williams K.H."/>
            <person name="Hubbard S.S."/>
            <person name="Banfield J.F."/>
        </authorList>
    </citation>
    <scope>NUCLEOTIDE SEQUENCE [LARGE SCALE GENOMIC DNA]</scope>
</reference>
<dbReference type="GO" id="GO:0043772">
    <property type="term" value="F:acyl-phosphate glycerol-3-phosphate acyltransferase activity"/>
    <property type="evidence" value="ECO:0007669"/>
    <property type="project" value="UniProtKB-UniRule"/>
</dbReference>
<keyword evidence="7 10" id="KW-0472">Membrane</keyword>
<dbReference type="AlphaFoldDB" id="A0A1F6TI83"/>
<evidence type="ECO:0000256" key="4">
    <source>
        <dbReference type="ARBA" id="ARBA00022692"/>
    </source>
</evidence>
<dbReference type="NCBIfam" id="TIGR00023">
    <property type="entry name" value="glycerol-3-phosphate 1-O-acyltransferase PlsY"/>
    <property type="match status" value="1"/>
</dbReference>
<dbReference type="SMART" id="SM01207">
    <property type="entry name" value="G3P_acyltransf"/>
    <property type="match status" value="1"/>
</dbReference>
<comment type="subunit">
    <text evidence="10">Probably interacts with PlsX.</text>
</comment>
<feature type="transmembrane region" description="Helical" evidence="10">
    <location>
        <begin position="79"/>
        <end position="97"/>
    </location>
</feature>
<dbReference type="GO" id="GO:0005886">
    <property type="term" value="C:plasma membrane"/>
    <property type="evidence" value="ECO:0007669"/>
    <property type="project" value="UniProtKB-SubCell"/>
</dbReference>
<comment type="function">
    <text evidence="10">Catalyzes the transfer of an acyl group from acyl-phosphate (acyl-PO(4)) to glycerol-3-phosphate (G3P) to form lysophosphatidic acid (LPA). This enzyme utilizes acyl-phosphate as fatty acyl donor, but not acyl-CoA or acyl-ACP.</text>
</comment>
<keyword evidence="9 10" id="KW-1208">Phospholipid metabolism</keyword>
<dbReference type="Proteomes" id="UP000177925">
    <property type="component" value="Unassembled WGS sequence"/>
</dbReference>
<evidence type="ECO:0000256" key="6">
    <source>
        <dbReference type="ARBA" id="ARBA00023098"/>
    </source>
</evidence>
<protein>
    <recommendedName>
        <fullName evidence="10">Glycerol-3-phosphate acyltransferase</fullName>
    </recommendedName>
    <alternativeName>
        <fullName evidence="10">Acyl-PO4 G3P acyltransferase</fullName>
    </alternativeName>
    <alternativeName>
        <fullName evidence="10">Acyl-phosphate--glycerol-3-phosphate acyltransferase</fullName>
    </alternativeName>
    <alternativeName>
        <fullName evidence="10">G3P acyltransferase</fullName>
        <shortName evidence="10">GPAT</shortName>
        <ecNumber evidence="10">2.3.1.275</ecNumber>
    </alternativeName>
    <alternativeName>
        <fullName evidence="10">Lysophosphatidic acid synthase</fullName>
        <shortName evidence="10">LPA synthase</shortName>
    </alternativeName>
</protein>
<gene>
    <name evidence="10" type="primary">plsY</name>
    <name evidence="11" type="ORF">A2150_06015</name>
</gene>
<keyword evidence="8 10" id="KW-0594">Phospholipid biosynthesis</keyword>
<evidence type="ECO:0000256" key="3">
    <source>
        <dbReference type="ARBA" id="ARBA00022679"/>
    </source>
</evidence>
<evidence type="ECO:0000256" key="8">
    <source>
        <dbReference type="ARBA" id="ARBA00023209"/>
    </source>
</evidence>
<evidence type="ECO:0000256" key="10">
    <source>
        <dbReference type="HAMAP-Rule" id="MF_01043"/>
    </source>
</evidence>
<keyword evidence="3 10" id="KW-0808">Transferase</keyword>
<keyword evidence="1 10" id="KW-1003">Cell membrane</keyword>
<comment type="similarity">
    <text evidence="10">Belongs to the PlsY family.</text>
</comment>
<keyword evidence="5 10" id="KW-1133">Transmembrane helix</keyword>
<accession>A0A1F6TI83</accession>
<comment type="subcellular location">
    <subcellularLocation>
        <location evidence="10">Cell membrane</location>
        <topology evidence="10">Multi-pass membrane protein</topology>
    </subcellularLocation>
</comment>
<dbReference type="PANTHER" id="PTHR30309:SF0">
    <property type="entry name" value="GLYCEROL-3-PHOSPHATE ACYLTRANSFERASE-RELATED"/>
    <property type="match status" value="1"/>
</dbReference>
<dbReference type="GO" id="GO:0008654">
    <property type="term" value="P:phospholipid biosynthetic process"/>
    <property type="evidence" value="ECO:0007669"/>
    <property type="project" value="UniProtKB-UniRule"/>
</dbReference>
<dbReference type="Pfam" id="PF02660">
    <property type="entry name" value="G3P_acyltransf"/>
    <property type="match status" value="1"/>
</dbReference>
<evidence type="ECO:0000313" key="11">
    <source>
        <dbReference type="EMBL" id="OGI44798.1"/>
    </source>
</evidence>
<comment type="caution">
    <text evidence="11">The sequence shown here is derived from an EMBL/GenBank/DDBJ whole genome shotgun (WGS) entry which is preliminary data.</text>
</comment>
<evidence type="ECO:0000256" key="1">
    <source>
        <dbReference type="ARBA" id="ARBA00022475"/>
    </source>
</evidence>
<keyword evidence="6 10" id="KW-0443">Lipid metabolism</keyword>
<keyword evidence="2 10" id="KW-0444">Lipid biosynthesis</keyword>
<dbReference type="HAMAP" id="MF_01043">
    <property type="entry name" value="PlsY"/>
    <property type="match status" value="1"/>
</dbReference>
<comment type="caution">
    <text evidence="10">Lacks conserved residue(s) required for the propagation of feature annotation.</text>
</comment>
<evidence type="ECO:0000256" key="5">
    <source>
        <dbReference type="ARBA" id="ARBA00022989"/>
    </source>
</evidence>
<keyword evidence="11" id="KW-0012">Acyltransferase</keyword>
<dbReference type="EC" id="2.3.1.275" evidence="10"/>
<proteinExistence type="inferred from homology"/>
<sequence length="194" mass="20582">MALYLLPLAAYLIGSVSSAIVVSRLFGLKDPRKVGSGNPGATNILRYGGKKAALLTLAGDILKGAVPVLAARAFTDDSAILALVMFCAFLGHLFPVFHGFQGGKGVATAFGVLFALNGWVGLALTGTWLAMAVAFRYSSLAAISAALLTPFYVWWLVPGVPFLYATLAMTALLLWRHRANIEKLLAGRESKIKI</sequence>
<keyword evidence="4 10" id="KW-0812">Transmembrane</keyword>
<organism evidence="11 12">
    <name type="scientific">Candidatus Muproteobacteria bacterium RBG_16_64_11</name>
    <dbReference type="NCBI Taxonomy" id="1817758"/>
    <lineage>
        <taxon>Bacteria</taxon>
        <taxon>Pseudomonadati</taxon>
        <taxon>Pseudomonadota</taxon>
        <taxon>Candidatus Muproteobacteria</taxon>
    </lineage>
</organism>
<evidence type="ECO:0000256" key="9">
    <source>
        <dbReference type="ARBA" id="ARBA00023264"/>
    </source>
</evidence>
<feature type="transmembrane region" description="Helical" evidence="10">
    <location>
        <begin position="109"/>
        <end position="131"/>
    </location>
</feature>
<comment type="pathway">
    <text evidence="10">Lipid metabolism; phospholipid metabolism.</text>
</comment>
<dbReference type="PANTHER" id="PTHR30309">
    <property type="entry name" value="INNER MEMBRANE PROTEIN YGIH"/>
    <property type="match status" value="1"/>
</dbReference>